<dbReference type="InterPro" id="IPR049940">
    <property type="entry name" value="GluQ/Sye"/>
</dbReference>
<keyword evidence="6 7" id="KW-0030">Aminoacyl-tRNA synthetase</keyword>
<evidence type="ECO:0000256" key="7">
    <source>
        <dbReference type="HAMAP-Rule" id="MF_01428"/>
    </source>
</evidence>
<protein>
    <recommendedName>
        <fullName evidence="7">Glutamyl-Q tRNA(Asp) synthetase</fullName>
        <shortName evidence="7">Glu-Q-RSs</shortName>
        <ecNumber evidence="7">6.1.1.-</ecNumber>
    </recommendedName>
</protein>
<dbReference type="InterPro" id="IPR014729">
    <property type="entry name" value="Rossmann-like_a/b/a_fold"/>
</dbReference>
<dbReference type="InterPro" id="IPR020058">
    <property type="entry name" value="Glu/Gln-tRNA-synth_Ib_cat-dom"/>
</dbReference>
<dbReference type="PATRIC" id="fig|151081.8.peg.2352"/>
<keyword evidence="8" id="KW-0648">Protein biosynthesis</keyword>
<feature type="binding site" evidence="7">
    <location>
        <position position="125"/>
    </location>
    <ligand>
        <name>Zn(2+)</name>
        <dbReference type="ChEBI" id="CHEBI:29105"/>
    </ligand>
</feature>
<dbReference type="eggNOG" id="COG0008">
    <property type="taxonomic scope" value="Bacteria"/>
</dbReference>
<feature type="binding site" evidence="7">
    <location>
        <position position="129"/>
    </location>
    <ligand>
        <name>Zn(2+)</name>
        <dbReference type="ChEBI" id="CHEBI:29105"/>
    </ligand>
</feature>
<evidence type="ECO:0000256" key="6">
    <source>
        <dbReference type="ARBA" id="ARBA00023146"/>
    </source>
</evidence>
<feature type="binding site" evidence="7">
    <location>
        <position position="55"/>
    </location>
    <ligand>
        <name>L-glutamate</name>
        <dbReference type="ChEBI" id="CHEBI:29985"/>
    </ligand>
</feature>
<accession>A0A0F4PTX1</accession>
<feature type="binding site" evidence="7">
    <location>
        <position position="113"/>
    </location>
    <ligand>
        <name>Zn(2+)</name>
        <dbReference type="ChEBI" id="CHEBI:29105"/>
    </ligand>
</feature>
<feature type="binding site" evidence="7">
    <location>
        <begin position="19"/>
        <end position="23"/>
    </location>
    <ligand>
        <name>L-glutamate</name>
        <dbReference type="ChEBI" id="CHEBI:29985"/>
    </ligand>
</feature>
<keyword evidence="4 7" id="KW-0862">Zinc</keyword>
<dbReference type="GO" id="GO:0005524">
    <property type="term" value="F:ATP binding"/>
    <property type="evidence" value="ECO:0007669"/>
    <property type="project" value="UniProtKB-KW"/>
</dbReference>
<dbReference type="Proteomes" id="UP000033664">
    <property type="component" value="Unassembled WGS sequence"/>
</dbReference>
<dbReference type="EMBL" id="JXXZ01000010">
    <property type="protein sequence ID" value="KJY98564.1"/>
    <property type="molecule type" value="Genomic_DNA"/>
</dbReference>
<comment type="caution">
    <text evidence="10">The sequence shown here is derived from an EMBL/GenBank/DDBJ whole genome shotgun (WGS) entry which is preliminary data.</text>
</comment>
<dbReference type="NCBIfam" id="NF004314">
    <property type="entry name" value="PRK05710.1-3"/>
    <property type="match status" value="1"/>
</dbReference>
<evidence type="ECO:0000313" key="11">
    <source>
        <dbReference type="Proteomes" id="UP000033664"/>
    </source>
</evidence>
<keyword evidence="3 7" id="KW-0547">Nucleotide-binding</keyword>
<dbReference type="Pfam" id="PF00749">
    <property type="entry name" value="tRNA-synt_1c"/>
    <property type="match status" value="1"/>
</dbReference>
<comment type="similarity">
    <text evidence="7">Belongs to the class-I aminoacyl-tRNA synthetase family. GluQ subfamily.</text>
</comment>
<evidence type="ECO:0000256" key="2">
    <source>
        <dbReference type="ARBA" id="ARBA00022723"/>
    </source>
</evidence>
<dbReference type="InterPro" id="IPR000924">
    <property type="entry name" value="Glu/Gln-tRNA-synth"/>
</dbReference>
<dbReference type="GO" id="GO:0006424">
    <property type="term" value="P:glutamyl-tRNA aminoacylation"/>
    <property type="evidence" value="ECO:0007669"/>
    <property type="project" value="InterPro"/>
</dbReference>
<evidence type="ECO:0000256" key="3">
    <source>
        <dbReference type="ARBA" id="ARBA00022741"/>
    </source>
</evidence>
<evidence type="ECO:0000313" key="10">
    <source>
        <dbReference type="EMBL" id="KJY98564.1"/>
    </source>
</evidence>
<dbReference type="OrthoDB" id="9807503at2"/>
<gene>
    <name evidence="7" type="primary">gluQ</name>
    <name evidence="10" type="ORF">TW72_12600</name>
</gene>
<feature type="binding site" evidence="7">
    <location>
        <position position="182"/>
    </location>
    <ligand>
        <name>L-glutamate</name>
        <dbReference type="ChEBI" id="CHEBI:29985"/>
    </ligand>
</feature>
<evidence type="ECO:0000256" key="5">
    <source>
        <dbReference type="ARBA" id="ARBA00022840"/>
    </source>
</evidence>
<feature type="domain" description="Glutamyl/glutaminyl-tRNA synthetase class Ib catalytic" evidence="9">
    <location>
        <begin position="19"/>
        <end position="268"/>
    </location>
</feature>
<dbReference type="HAMAP" id="MF_01428">
    <property type="entry name" value="Glu_Q_tRNA_synth"/>
    <property type="match status" value="1"/>
</dbReference>
<evidence type="ECO:0000256" key="8">
    <source>
        <dbReference type="RuleBase" id="RU363037"/>
    </source>
</evidence>
<reference evidence="10 11" key="1">
    <citation type="journal article" date="2015" name="BMC Genomics">
        <title>Genome mining reveals unlocked bioactive potential of marine Gram-negative bacteria.</title>
        <authorList>
            <person name="Machado H."/>
            <person name="Sonnenschein E.C."/>
            <person name="Melchiorsen J."/>
            <person name="Gram L."/>
        </authorList>
    </citation>
    <scope>NUCLEOTIDE SEQUENCE [LARGE SCALE GENOMIC DNA]</scope>
    <source>
        <strain evidence="10 11">S3137</strain>
    </source>
</reference>
<dbReference type="SUPFAM" id="SSF52374">
    <property type="entry name" value="Nucleotidylyl transferase"/>
    <property type="match status" value="1"/>
</dbReference>
<dbReference type="PRINTS" id="PR00987">
    <property type="entry name" value="TRNASYNTHGLU"/>
</dbReference>
<dbReference type="AlphaFoldDB" id="A0A0F4PTX1"/>
<keyword evidence="11" id="KW-1185">Reference proteome</keyword>
<name>A0A0F4PTX1_9GAMM</name>
<dbReference type="Gene3D" id="3.40.50.620">
    <property type="entry name" value="HUPs"/>
    <property type="match status" value="1"/>
</dbReference>
<dbReference type="RefSeq" id="WP_045979686.1">
    <property type="nucleotide sequence ID" value="NZ_JXXY01000010.1"/>
</dbReference>
<dbReference type="Gene3D" id="3.90.800.10">
    <property type="entry name" value="Glutamyl-tRNA Synthetase, Domain 3"/>
    <property type="match status" value="1"/>
</dbReference>
<dbReference type="GeneID" id="58229332"/>
<dbReference type="PANTHER" id="PTHR43311:SF1">
    <property type="entry name" value="GLUTAMYL-Q TRNA(ASP) SYNTHETASE"/>
    <property type="match status" value="1"/>
</dbReference>
<organism evidence="10 11">
    <name type="scientific">Pseudoalteromonas ruthenica</name>
    <dbReference type="NCBI Taxonomy" id="151081"/>
    <lineage>
        <taxon>Bacteria</taxon>
        <taxon>Pseudomonadati</taxon>
        <taxon>Pseudomonadota</taxon>
        <taxon>Gammaproteobacteria</taxon>
        <taxon>Alteromonadales</taxon>
        <taxon>Pseudoalteromonadaceae</taxon>
        <taxon>Pseudoalteromonas</taxon>
    </lineage>
</organism>
<evidence type="ECO:0000259" key="9">
    <source>
        <dbReference type="Pfam" id="PF00749"/>
    </source>
</evidence>
<dbReference type="PANTHER" id="PTHR43311">
    <property type="entry name" value="GLUTAMATE--TRNA LIGASE"/>
    <property type="match status" value="1"/>
</dbReference>
<proteinExistence type="inferred from homology"/>
<dbReference type="InterPro" id="IPR022380">
    <property type="entry name" value="Glu-Q_tRNA(Asp)_Synthase"/>
</dbReference>
<dbReference type="GO" id="GO:0006400">
    <property type="term" value="P:tRNA modification"/>
    <property type="evidence" value="ECO:0007669"/>
    <property type="project" value="InterPro"/>
</dbReference>
<evidence type="ECO:0000256" key="4">
    <source>
        <dbReference type="ARBA" id="ARBA00022833"/>
    </source>
</evidence>
<dbReference type="NCBIfam" id="TIGR03838">
    <property type="entry name" value="queuosine_YadB"/>
    <property type="match status" value="1"/>
</dbReference>
<feature type="binding site" evidence="7">
    <location>
        <position position="111"/>
    </location>
    <ligand>
        <name>Zn(2+)</name>
        <dbReference type="ChEBI" id="CHEBI:29105"/>
    </ligand>
</feature>
<keyword evidence="5 7" id="KW-0067">ATP-binding</keyword>
<keyword evidence="1 7" id="KW-0436">Ligase</keyword>
<sequence>MTTTGLGTSTPAARHYVGRFAPSPSGPLHFGSLVAALGSYLDARCHHGRWLVRIEDIDTPRVKAGADTDILKTLEAYALHWHGDIVYQSQRLERYQAITDELYDRGLIYRCQCTRKQIKAMGGVYDNRCRNLTVSGDEYALRLVQNQIVERFQDRLQGEVKVLAQQAREDYIIKRRDGLFAYQLVVVIDDIDQGITDVVRGADLLIPSARQIGLFTELGATPPSYMHLPLAVASPGFKLSKQNYAPAIERAHPQPALLDALRFLGFQPDPELLHERAATIVDWAVSQYPKVQLRQALEVQVSEDEAGNTELTTL</sequence>
<dbReference type="GO" id="GO:0008270">
    <property type="term" value="F:zinc ion binding"/>
    <property type="evidence" value="ECO:0007669"/>
    <property type="project" value="UniProtKB-UniRule"/>
</dbReference>
<comment type="function">
    <text evidence="7">Catalyzes the tRNA-independent activation of glutamate in presence of ATP and the subsequent transfer of glutamate onto a tRNA(Asp). Glutamate is transferred on the 2-amino-5-(4,5-dihydroxy-2-cyclopenten-1-yl) moiety of the queuosine in the wobble position of the QUC anticodon.</text>
</comment>
<comment type="cofactor">
    <cofactor evidence="7">
        <name>Zn(2+)</name>
        <dbReference type="ChEBI" id="CHEBI:29105"/>
    </cofactor>
    <text evidence="7">Binds 1 zinc ion per subunit.</text>
</comment>
<feature type="binding site" evidence="7">
    <location>
        <position position="200"/>
    </location>
    <ligand>
        <name>L-glutamate</name>
        <dbReference type="ChEBI" id="CHEBI:29985"/>
    </ligand>
</feature>
<feature type="binding site" evidence="7">
    <location>
        <position position="241"/>
    </location>
    <ligand>
        <name>ATP</name>
        <dbReference type="ChEBI" id="CHEBI:30616"/>
    </ligand>
</feature>
<feature type="short sequence motif" description="'HIGH' region" evidence="7">
    <location>
        <begin position="22"/>
        <end position="32"/>
    </location>
</feature>
<keyword evidence="2 7" id="KW-0479">Metal-binding</keyword>
<dbReference type="EC" id="6.1.1.-" evidence="7"/>
<evidence type="ECO:0000256" key="1">
    <source>
        <dbReference type="ARBA" id="ARBA00022598"/>
    </source>
</evidence>
<dbReference type="GO" id="GO:0004818">
    <property type="term" value="F:glutamate-tRNA ligase activity"/>
    <property type="evidence" value="ECO:0007669"/>
    <property type="project" value="TreeGrafter"/>
</dbReference>
<dbReference type="FunFam" id="3.40.50.620:FF:000093">
    <property type="entry name" value="Glutamyl-Q tRNA(Asp) synthetase"/>
    <property type="match status" value="1"/>
</dbReference>
<dbReference type="GO" id="GO:0005829">
    <property type="term" value="C:cytosol"/>
    <property type="evidence" value="ECO:0007669"/>
    <property type="project" value="TreeGrafter"/>
</dbReference>
<feature type="short sequence motif" description="'KMSKS' region" evidence="7">
    <location>
        <begin position="238"/>
        <end position="242"/>
    </location>
</feature>